<feature type="compositionally biased region" description="Low complexity" evidence="1">
    <location>
        <begin position="244"/>
        <end position="254"/>
    </location>
</feature>
<dbReference type="Proteomes" id="UP001228044">
    <property type="component" value="Unassembled WGS sequence"/>
</dbReference>
<sequence length="269" mass="30076">MQQNLSENVAEVSNDAVRPDQILELILPEPDELRARTVVSRSKARGTGKYPSWKNGRMLEWESPHELNAFRLLDVDPSVTRFNEQPLVIKYLQDDEERLHVPDIKVVRGARKELWEVKTLRDAQDEKVVRRTHLMTAGLRTYGYTYRVVIAEDPAAKPRMNNALTVLKFGRAEIPLVDRERLRRTLTNCGCLTWGAVVAGDLGPRGRQYICRLILEGGLQFDMDRCLNSTTAISVLPLAASRDPAPGAPAATPGESGESCELAMSGEEV</sequence>
<comment type="caution">
    <text evidence="2">The sequence shown here is derived from an EMBL/GenBank/DDBJ whole genome shotgun (WGS) entry which is preliminary data.</text>
</comment>
<organism evidence="2 3">
    <name type="scientific">Roseateles violae</name>
    <dbReference type="NCBI Taxonomy" id="3058042"/>
    <lineage>
        <taxon>Bacteria</taxon>
        <taxon>Pseudomonadati</taxon>
        <taxon>Pseudomonadota</taxon>
        <taxon>Betaproteobacteria</taxon>
        <taxon>Burkholderiales</taxon>
        <taxon>Sphaerotilaceae</taxon>
        <taxon>Roseateles</taxon>
    </lineage>
</organism>
<evidence type="ECO:0000313" key="3">
    <source>
        <dbReference type="Proteomes" id="UP001228044"/>
    </source>
</evidence>
<accession>A0ABT8DW79</accession>
<proteinExistence type="predicted"/>
<dbReference type="RefSeq" id="WP_290360855.1">
    <property type="nucleotide sequence ID" value="NZ_JAUHHC010000005.1"/>
</dbReference>
<evidence type="ECO:0008006" key="4">
    <source>
        <dbReference type="Google" id="ProtNLM"/>
    </source>
</evidence>
<feature type="region of interest" description="Disordered" evidence="1">
    <location>
        <begin position="244"/>
        <end position="269"/>
    </location>
</feature>
<name>A0ABT8DW79_9BURK</name>
<evidence type="ECO:0000313" key="2">
    <source>
        <dbReference type="EMBL" id="MDN3922556.1"/>
    </source>
</evidence>
<gene>
    <name evidence="2" type="ORF">QWJ38_19875</name>
</gene>
<evidence type="ECO:0000256" key="1">
    <source>
        <dbReference type="SAM" id="MobiDB-lite"/>
    </source>
</evidence>
<keyword evidence="3" id="KW-1185">Reference proteome</keyword>
<reference evidence="2 3" key="1">
    <citation type="submission" date="2023-06" db="EMBL/GenBank/DDBJ databases">
        <title>Pelomonas sp. PFR6 16S ribosomal RNA gene Genome sequencing and assembly.</title>
        <authorList>
            <person name="Woo H."/>
        </authorList>
    </citation>
    <scope>NUCLEOTIDE SEQUENCE [LARGE SCALE GENOMIC DNA]</scope>
    <source>
        <strain evidence="2 3">PFR6</strain>
    </source>
</reference>
<dbReference type="EMBL" id="JAUHHC010000005">
    <property type="protein sequence ID" value="MDN3922556.1"/>
    <property type="molecule type" value="Genomic_DNA"/>
</dbReference>
<protein>
    <recommendedName>
        <fullName evidence="4">TnsA endonuclease-like protein</fullName>
    </recommendedName>
</protein>